<evidence type="ECO:0000313" key="3">
    <source>
        <dbReference type="Proteomes" id="UP000179221"/>
    </source>
</evidence>
<evidence type="ECO:0000313" key="2">
    <source>
        <dbReference type="EMBL" id="OGM27179.1"/>
    </source>
</evidence>
<evidence type="ECO:0000256" key="1">
    <source>
        <dbReference type="SAM" id="Phobius"/>
    </source>
</evidence>
<accession>A0A1F7YJX4</accession>
<gene>
    <name evidence="2" type="ORF">A2628_04030</name>
</gene>
<dbReference type="Proteomes" id="UP000179221">
    <property type="component" value="Unassembled WGS sequence"/>
</dbReference>
<proteinExistence type="predicted"/>
<feature type="transmembrane region" description="Helical" evidence="1">
    <location>
        <begin position="21"/>
        <end position="42"/>
    </location>
</feature>
<keyword evidence="1" id="KW-1133">Transmembrane helix</keyword>
<organism evidence="2 3">
    <name type="scientific">Candidatus Woesebacteria bacterium RIFCSPHIGHO2_01_FULL_40_22</name>
    <dbReference type="NCBI Taxonomy" id="1802499"/>
    <lineage>
        <taxon>Bacteria</taxon>
        <taxon>Candidatus Woeseibacteriota</taxon>
    </lineage>
</organism>
<keyword evidence="1" id="KW-0812">Transmembrane</keyword>
<comment type="caution">
    <text evidence="2">The sequence shown here is derived from an EMBL/GenBank/DDBJ whole genome shotgun (WGS) entry which is preliminary data.</text>
</comment>
<protein>
    <submittedName>
        <fullName evidence="2">Uncharacterized protein</fullName>
    </submittedName>
</protein>
<dbReference type="AlphaFoldDB" id="A0A1F7YJX4"/>
<reference evidence="2 3" key="1">
    <citation type="journal article" date="2016" name="Nat. Commun.">
        <title>Thousands of microbial genomes shed light on interconnected biogeochemical processes in an aquifer system.</title>
        <authorList>
            <person name="Anantharaman K."/>
            <person name="Brown C.T."/>
            <person name="Hug L.A."/>
            <person name="Sharon I."/>
            <person name="Castelle C.J."/>
            <person name="Probst A.J."/>
            <person name="Thomas B.C."/>
            <person name="Singh A."/>
            <person name="Wilkins M.J."/>
            <person name="Karaoz U."/>
            <person name="Brodie E.L."/>
            <person name="Williams K.H."/>
            <person name="Hubbard S.S."/>
            <person name="Banfield J.F."/>
        </authorList>
    </citation>
    <scope>NUCLEOTIDE SEQUENCE [LARGE SCALE GENOMIC DNA]</scope>
</reference>
<sequence length="66" mass="6686">MQQERSGNRRMKDLMNFPEKVAIGGGAGLIVLASVGLLPVYFVGLGGIAIVGGGASIAITEGAIKD</sequence>
<keyword evidence="1" id="KW-0472">Membrane</keyword>
<dbReference type="EMBL" id="MGGL01000005">
    <property type="protein sequence ID" value="OGM27179.1"/>
    <property type="molecule type" value="Genomic_DNA"/>
</dbReference>
<name>A0A1F7YJX4_9BACT</name>